<dbReference type="GO" id="GO:0050897">
    <property type="term" value="F:cobalt ion binding"/>
    <property type="evidence" value="ECO:0007669"/>
    <property type="project" value="UniProtKB-ARBA"/>
</dbReference>
<comment type="cofactor">
    <cofactor evidence="2">
        <name>Co(2+)</name>
        <dbReference type="ChEBI" id="CHEBI:48828"/>
    </cofactor>
</comment>
<keyword evidence="14" id="KW-1185">Reference proteome</keyword>
<evidence type="ECO:0000256" key="3">
    <source>
        <dbReference type="ARBA" id="ARBA00005962"/>
    </source>
</evidence>
<keyword evidence="7" id="KW-0413">Isomerase</keyword>
<dbReference type="InterPro" id="IPR036237">
    <property type="entry name" value="Xyl_isomerase-like_sf"/>
</dbReference>
<comment type="cofactor">
    <cofactor evidence="1">
        <name>Mn(2+)</name>
        <dbReference type="ChEBI" id="CHEBI:29035"/>
    </cofactor>
</comment>
<dbReference type="FunFam" id="3.20.20.150:FF:000022">
    <property type="entry name" value="D-psicose 3-epimerase"/>
    <property type="match status" value="1"/>
</dbReference>
<dbReference type="Pfam" id="PF01261">
    <property type="entry name" value="AP_endonuc_2"/>
    <property type="match status" value="1"/>
</dbReference>
<dbReference type="PANTHER" id="PTHR12110:SF41">
    <property type="entry name" value="INOSOSE DEHYDRATASE"/>
    <property type="match status" value="1"/>
</dbReference>
<proteinExistence type="inferred from homology"/>
<comment type="catalytic activity">
    <reaction evidence="9">
        <text>D-allulose = keto-D-fructose</text>
        <dbReference type="Rhea" id="RHEA:42360"/>
        <dbReference type="ChEBI" id="CHEBI:27605"/>
        <dbReference type="ChEBI" id="CHEBI:48095"/>
        <dbReference type="EC" id="5.1.3.30"/>
    </reaction>
</comment>
<evidence type="ECO:0000256" key="1">
    <source>
        <dbReference type="ARBA" id="ARBA00001936"/>
    </source>
</evidence>
<dbReference type="EC" id="5.1.3.30" evidence="10"/>
<evidence type="ECO:0000313" key="13">
    <source>
        <dbReference type="EMBL" id="AJY48364.1"/>
    </source>
</evidence>
<dbReference type="Gene3D" id="3.20.20.150">
    <property type="entry name" value="Divalent-metal-dependent TIM barrel enzymes"/>
    <property type="match status" value="1"/>
</dbReference>
<protein>
    <recommendedName>
        <fullName evidence="11">D-psicose 3-epimerase</fullName>
        <ecNumber evidence="10">5.1.3.30</ecNumber>
    </recommendedName>
</protein>
<dbReference type="InterPro" id="IPR050312">
    <property type="entry name" value="IolE/XylAMocC-like"/>
</dbReference>
<evidence type="ECO:0000256" key="6">
    <source>
        <dbReference type="ARBA" id="ARBA00023211"/>
    </source>
</evidence>
<dbReference type="AlphaFoldDB" id="A0A0D5LVU2"/>
<comment type="similarity">
    <text evidence="3">Belongs to the hyi family.</text>
</comment>
<sequence>MKFGIYYPYWEREWSGDCRKYIGKVASLGFDILEIAAQHVNAYTRAEIADIRHCAEDNGIILTAGLGPSQDRYLSSPDAAVRRAGHAFFEEVLTNLGELGITTLGGGLYSYWPVDFSKPVDRSGDRARALEGITGIADFAGDCGVTLCLEALNRFENHVINTAEEGVAFVQEVNKPNVKLMLDTFHMNIEEDSFGGAIRLAGDSLGHFHTGECNRRPPGRGRIPWSEIGDALNAIGYDGAVVMEPFVKPGGGVGRDIKVWRDLSNGADEAAMDQAVKESLAFSRYVLDRG</sequence>
<comment type="subunit">
    <text evidence="4">Homotetramer.</text>
</comment>
<reference evidence="13 14" key="1">
    <citation type="journal article" date="2015" name="Genome Announc.">
        <title>Complete genome sequence of Martelella endophytica YC6887, which has antifungal activity associated with a halophyte.</title>
        <authorList>
            <person name="Khan A."/>
            <person name="Khan H."/>
            <person name="Chung E.J."/>
            <person name="Hossain M.T."/>
            <person name="Chung Y.R."/>
        </authorList>
    </citation>
    <scope>NUCLEOTIDE SEQUENCE [LARGE SCALE GENOMIC DNA]</scope>
    <source>
        <strain evidence="13">YC6887</strain>
    </source>
</reference>
<accession>A0A0D5LVU2</accession>
<dbReference type="STRING" id="1486262.TM49_19265"/>
<evidence type="ECO:0000256" key="11">
    <source>
        <dbReference type="ARBA" id="ARBA00074544"/>
    </source>
</evidence>
<dbReference type="EMBL" id="CP010803">
    <property type="protein sequence ID" value="AJY48364.1"/>
    <property type="molecule type" value="Genomic_DNA"/>
</dbReference>
<keyword evidence="6" id="KW-0464">Manganese</keyword>
<evidence type="ECO:0000256" key="7">
    <source>
        <dbReference type="ARBA" id="ARBA00023235"/>
    </source>
</evidence>
<dbReference type="OrthoDB" id="9801426at2"/>
<dbReference type="SUPFAM" id="SSF51658">
    <property type="entry name" value="Xylose isomerase-like"/>
    <property type="match status" value="1"/>
</dbReference>
<evidence type="ECO:0000256" key="9">
    <source>
        <dbReference type="ARBA" id="ARBA00052403"/>
    </source>
</evidence>
<evidence type="ECO:0000256" key="10">
    <source>
        <dbReference type="ARBA" id="ARBA00066360"/>
    </source>
</evidence>
<dbReference type="HOGENOM" id="CLU_050006_8_2_5"/>
<feature type="domain" description="Xylose isomerase-like TIM barrel" evidence="12">
    <location>
        <begin position="24"/>
        <end position="262"/>
    </location>
</feature>
<evidence type="ECO:0000256" key="5">
    <source>
        <dbReference type="ARBA" id="ARBA00022723"/>
    </source>
</evidence>
<dbReference type="PATRIC" id="fig|1486262.3.peg.3987"/>
<evidence type="ECO:0000313" key="14">
    <source>
        <dbReference type="Proteomes" id="UP000032611"/>
    </source>
</evidence>
<evidence type="ECO:0000259" key="12">
    <source>
        <dbReference type="Pfam" id="PF01261"/>
    </source>
</evidence>
<dbReference type="GO" id="GO:0030145">
    <property type="term" value="F:manganese ion binding"/>
    <property type="evidence" value="ECO:0007669"/>
    <property type="project" value="UniProtKB-ARBA"/>
</dbReference>
<dbReference type="GO" id="GO:0016857">
    <property type="term" value="F:racemase and epimerase activity, acting on carbohydrates and derivatives"/>
    <property type="evidence" value="ECO:0007669"/>
    <property type="project" value="UniProtKB-ARBA"/>
</dbReference>
<dbReference type="InterPro" id="IPR013022">
    <property type="entry name" value="Xyl_isomerase-like_TIM-brl"/>
</dbReference>
<gene>
    <name evidence="13" type="ORF">TM49_19265</name>
</gene>
<name>A0A0D5LVU2_MAREN</name>
<dbReference type="Proteomes" id="UP000032611">
    <property type="component" value="Chromosome"/>
</dbReference>
<keyword evidence="8" id="KW-0170">Cobalt</keyword>
<keyword evidence="5" id="KW-0479">Metal-binding</keyword>
<dbReference type="PANTHER" id="PTHR12110">
    <property type="entry name" value="HYDROXYPYRUVATE ISOMERASE"/>
    <property type="match status" value="1"/>
</dbReference>
<organism evidence="13 14">
    <name type="scientific">Martelella endophytica</name>
    <dbReference type="NCBI Taxonomy" id="1486262"/>
    <lineage>
        <taxon>Bacteria</taxon>
        <taxon>Pseudomonadati</taxon>
        <taxon>Pseudomonadota</taxon>
        <taxon>Alphaproteobacteria</taxon>
        <taxon>Hyphomicrobiales</taxon>
        <taxon>Aurantimonadaceae</taxon>
        <taxon>Martelella</taxon>
    </lineage>
</organism>
<evidence type="ECO:0000256" key="4">
    <source>
        <dbReference type="ARBA" id="ARBA00011881"/>
    </source>
</evidence>
<evidence type="ECO:0000256" key="8">
    <source>
        <dbReference type="ARBA" id="ARBA00023285"/>
    </source>
</evidence>
<dbReference type="RefSeq" id="WP_045685521.1">
    <property type="nucleotide sequence ID" value="NZ_CP010803.1"/>
</dbReference>
<evidence type="ECO:0000256" key="2">
    <source>
        <dbReference type="ARBA" id="ARBA00001941"/>
    </source>
</evidence>
<dbReference type="KEGG" id="mey:TM49_19265"/>